<reference evidence="1 2" key="1">
    <citation type="journal article" date="2023" name="Nucleic Acids Res.">
        <title>The hologenome of Daphnia magna reveals possible DNA methylation and microbiome-mediated evolution of the host genome.</title>
        <authorList>
            <person name="Chaturvedi A."/>
            <person name="Li X."/>
            <person name="Dhandapani V."/>
            <person name="Marshall H."/>
            <person name="Kissane S."/>
            <person name="Cuenca-Cambronero M."/>
            <person name="Asole G."/>
            <person name="Calvet F."/>
            <person name="Ruiz-Romero M."/>
            <person name="Marangio P."/>
            <person name="Guigo R."/>
            <person name="Rago D."/>
            <person name="Mirbahai L."/>
            <person name="Eastwood N."/>
            <person name="Colbourne J.K."/>
            <person name="Zhou J."/>
            <person name="Mallon E."/>
            <person name="Orsini L."/>
        </authorList>
    </citation>
    <scope>NUCLEOTIDE SEQUENCE [LARGE SCALE GENOMIC DNA]</scope>
    <source>
        <strain evidence="1">LRV0_1</strain>
    </source>
</reference>
<organism evidence="1 2">
    <name type="scientific">Daphnia magna</name>
    <dbReference type="NCBI Taxonomy" id="35525"/>
    <lineage>
        <taxon>Eukaryota</taxon>
        <taxon>Metazoa</taxon>
        <taxon>Ecdysozoa</taxon>
        <taxon>Arthropoda</taxon>
        <taxon>Crustacea</taxon>
        <taxon>Branchiopoda</taxon>
        <taxon>Diplostraca</taxon>
        <taxon>Cladocera</taxon>
        <taxon>Anomopoda</taxon>
        <taxon>Daphniidae</taxon>
        <taxon>Daphnia</taxon>
    </lineage>
</organism>
<dbReference type="Proteomes" id="UP001234178">
    <property type="component" value="Unassembled WGS sequence"/>
</dbReference>
<sequence length="322" mass="35833">MILIKLKPRLVRTTEQTGVGMNPGQTGVAAIVQDGGGYICLPIKTGPAYLFKLKGYRDSPSTTIFGDDPLTGVGTNPGQVYFFVFALTGVDRGWYEPRTNWGWYEPRTNRGWYEPRTNRGWYKPRTNRGWYEPWTTAIVQDGGGYTRLPIKTRPAYLFKLIGYPDSPSASIFGDDPLRKYGTRSMEKSMDFKILIPGKKGDLALATRLGTDSSGHGIGVIWYAYFPEPSTAKMGRKLKSSTSATLAGMWERESISLIKPALNHERKQMRASTVSELRLILAIPKQSFPVLNALSLPALVAGMLNISLAMFDNLGHLLDLWSQ</sequence>
<name>A0ABQ9Z475_9CRUS</name>
<evidence type="ECO:0000313" key="1">
    <source>
        <dbReference type="EMBL" id="KAK4007694.1"/>
    </source>
</evidence>
<keyword evidence="2" id="KW-1185">Reference proteome</keyword>
<proteinExistence type="predicted"/>
<evidence type="ECO:0000313" key="2">
    <source>
        <dbReference type="Proteomes" id="UP001234178"/>
    </source>
</evidence>
<dbReference type="EMBL" id="JAOYFB010000002">
    <property type="protein sequence ID" value="KAK4007694.1"/>
    <property type="molecule type" value="Genomic_DNA"/>
</dbReference>
<gene>
    <name evidence="1" type="ORF">OUZ56_012847</name>
</gene>
<comment type="caution">
    <text evidence="1">The sequence shown here is derived from an EMBL/GenBank/DDBJ whole genome shotgun (WGS) entry which is preliminary data.</text>
</comment>
<accession>A0ABQ9Z475</accession>
<protein>
    <submittedName>
        <fullName evidence="1">Uncharacterized protein</fullName>
    </submittedName>
</protein>